<keyword evidence="2" id="KW-1185">Reference proteome</keyword>
<evidence type="ECO:0000313" key="2">
    <source>
        <dbReference type="Proteomes" id="UP000681075"/>
    </source>
</evidence>
<dbReference type="AlphaFoldDB" id="A0A8S8XFA2"/>
<organism evidence="1 2">
    <name type="scientific">Roseiterribacter gracilis</name>
    <dbReference type="NCBI Taxonomy" id="2812848"/>
    <lineage>
        <taxon>Bacteria</taxon>
        <taxon>Pseudomonadati</taxon>
        <taxon>Pseudomonadota</taxon>
        <taxon>Alphaproteobacteria</taxon>
        <taxon>Rhodospirillales</taxon>
        <taxon>Roseiterribacteraceae</taxon>
        <taxon>Roseiterribacter</taxon>
    </lineage>
</organism>
<name>A0A8S8XFA2_9PROT</name>
<protein>
    <submittedName>
        <fullName evidence="1">Polysaccharide deacetylase</fullName>
    </submittedName>
</protein>
<reference evidence="1" key="1">
    <citation type="submission" date="2021-02" db="EMBL/GenBank/DDBJ databases">
        <title>Genome sequence of Rhodospirillales sp. strain TMPK1 isolated from soil.</title>
        <authorList>
            <person name="Nakai R."/>
            <person name="Kusada H."/>
            <person name="Tamaki H."/>
        </authorList>
    </citation>
    <scope>NUCLEOTIDE SEQUENCE</scope>
    <source>
        <strain evidence="1">TMPK1</strain>
    </source>
</reference>
<proteinExistence type="predicted"/>
<dbReference type="PANTHER" id="PTHR43123:SF4">
    <property type="entry name" value="POLYSACCHARIDE DEACETYLASE"/>
    <property type="match status" value="1"/>
</dbReference>
<dbReference type="GO" id="GO:0005975">
    <property type="term" value="P:carbohydrate metabolic process"/>
    <property type="evidence" value="ECO:0007669"/>
    <property type="project" value="InterPro"/>
</dbReference>
<accession>A0A8S8XFA2</accession>
<dbReference type="Gene3D" id="3.20.20.370">
    <property type="entry name" value="Glycoside hydrolase/deacetylase"/>
    <property type="match status" value="1"/>
</dbReference>
<evidence type="ECO:0000313" key="1">
    <source>
        <dbReference type="EMBL" id="GIL40609.1"/>
    </source>
</evidence>
<sequence>MALDPSYLRYDMRRYGMDHDRYTWSPLPTRPNVVWPGGAKVALWISVHLEFFPLNPAGTPFKLPGGMVTPYPDLRHFTLREYGNRVGVQRLLRLFERLQLRASFPTNAAVARRIPSLLRDLGGHELVGHGRDMDHPHYGGMEEAAERALIADSLATLRDVSGQAVDGWISPGKSESQRTPELLVENGVRWFGDWINDDMPYQFVTANGSLVAMPHSSELSDRQILIDYRHAESEFADQILDQHAFLAREAAATGGGRILALTLHPWVIGQPHRIGALERALETVLGSAWNVTGGELCRVWEAQQKLSGG</sequence>
<comment type="caution">
    <text evidence="1">The sequence shown here is derived from an EMBL/GenBank/DDBJ whole genome shotgun (WGS) entry which is preliminary data.</text>
</comment>
<dbReference type="RefSeq" id="WP_420243740.1">
    <property type="nucleotide sequence ID" value="NZ_BOPV01000001.1"/>
</dbReference>
<gene>
    <name evidence="1" type="ORF">TMPK1_28460</name>
</gene>
<dbReference type="InterPro" id="IPR011330">
    <property type="entry name" value="Glyco_hydro/deAcase_b/a-brl"/>
</dbReference>
<dbReference type="SUPFAM" id="SSF88713">
    <property type="entry name" value="Glycoside hydrolase/deacetylase"/>
    <property type="match status" value="1"/>
</dbReference>
<dbReference type="PANTHER" id="PTHR43123">
    <property type="entry name" value="POLYSACCHARIDE DEACETYLASE-RELATED"/>
    <property type="match status" value="1"/>
</dbReference>
<dbReference type="EMBL" id="BOPV01000001">
    <property type="protein sequence ID" value="GIL40609.1"/>
    <property type="molecule type" value="Genomic_DNA"/>
</dbReference>
<dbReference type="Proteomes" id="UP000681075">
    <property type="component" value="Unassembled WGS sequence"/>
</dbReference>